<dbReference type="PANTHER" id="PTHR45642:SF30">
    <property type="entry name" value="SGNH HYDROLASE-TYPE ESTERASE DOMAIN-CONTAINING PROTEIN"/>
    <property type="match status" value="1"/>
</dbReference>
<dbReference type="Gene3D" id="3.40.50.1110">
    <property type="entry name" value="SGNH hydrolase"/>
    <property type="match status" value="1"/>
</dbReference>
<evidence type="ECO:0000313" key="3">
    <source>
        <dbReference type="Proteomes" id="UP000657918"/>
    </source>
</evidence>
<dbReference type="AlphaFoldDB" id="A0A835JM21"/>
<feature type="compositionally biased region" description="Polar residues" evidence="1">
    <location>
        <begin position="208"/>
        <end position="222"/>
    </location>
</feature>
<protein>
    <submittedName>
        <fullName evidence="2">Uncharacterized protein</fullName>
    </submittedName>
</protein>
<feature type="compositionally biased region" description="Basic and acidic residues" evidence="1">
    <location>
        <begin position="127"/>
        <end position="138"/>
    </location>
</feature>
<name>A0A835JM21_9ROSI</name>
<evidence type="ECO:0000313" key="2">
    <source>
        <dbReference type="EMBL" id="KAF9670914.1"/>
    </source>
</evidence>
<dbReference type="PANTHER" id="PTHR45642">
    <property type="entry name" value="GDSL ESTERASE/LIPASE EXL3"/>
    <property type="match status" value="1"/>
</dbReference>
<keyword evidence="3" id="KW-1185">Reference proteome</keyword>
<reference evidence="2 3" key="1">
    <citation type="submission" date="2020-10" db="EMBL/GenBank/DDBJ databases">
        <title>Plant Genome Project.</title>
        <authorList>
            <person name="Zhang R.-G."/>
        </authorList>
    </citation>
    <scope>NUCLEOTIDE SEQUENCE [LARGE SCALE GENOMIC DNA]</scope>
    <source>
        <strain evidence="2">FAFU-HL-1</strain>
        <tissue evidence="2">Leaf</tissue>
    </source>
</reference>
<dbReference type="InterPro" id="IPR036514">
    <property type="entry name" value="SGNH_hydro_sf"/>
</dbReference>
<dbReference type="EMBL" id="JADGMS010000013">
    <property type="protein sequence ID" value="KAF9670914.1"/>
    <property type="molecule type" value="Genomic_DNA"/>
</dbReference>
<feature type="region of interest" description="Disordered" evidence="1">
    <location>
        <begin position="118"/>
        <end position="149"/>
    </location>
</feature>
<dbReference type="OrthoDB" id="1600564at2759"/>
<gene>
    <name evidence="2" type="ORF">SADUNF_Sadunf13G0118600</name>
</gene>
<accession>A0A835JM21</accession>
<evidence type="ECO:0000256" key="1">
    <source>
        <dbReference type="SAM" id="MobiDB-lite"/>
    </source>
</evidence>
<proteinExistence type="predicted"/>
<dbReference type="InterPro" id="IPR050592">
    <property type="entry name" value="GDSL_lipolytic_enzyme"/>
</dbReference>
<comment type="caution">
    <text evidence="2">The sequence shown here is derived from an EMBL/GenBank/DDBJ whole genome shotgun (WGS) entry which is preliminary data.</text>
</comment>
<organism evidence="2 3">
    <name type="scientific">Salix dunnii</name>
    <dbReference type="NCBI Taxonomy" id="1413687"/>
    <lineage>
        <taxon>Eukaryota</taxon>
        <taxon>Viridiplantae</taxon>
        <taxon>Streptophyta</taxon>
        <taxon>Embryophyta</taxon>
        <taxon>Tracheophyta</taxon>
        <taxon>Spermatophyta</taxon>
        <taxon>Magnoliopsida</taxon>
        <taxon>eudicotyledons</taxon>
        <taxon>Gunneridae</taxon>
        <taxon>Pentapetalae</taxon>
        <taxon>rosids</taxon>
        <taxon>fabids</taxon>
        <taxon>Malpighiales</taxon>
        <taxon>Salicaceae</taxon>
        <taxon>Saliceae</taxon>
        <taxon>Salix</taxon>
    </lineage>
</organism>
<sequence>MHQVQVILAFLVDKVCMTAGTYLALRNQFLIIFKHKTADIFSGRLMAIAGLPPIGCLPIQIVTRYRSSGNLACLEDQNSDCQTYYKKLGRLLTQLQPSLPGSRFLYADIYDPLSDMVSQPQNTVSSRHKEGAAERGLSKPDQPVTKSHQHVEMLPGSCFGMLSIQAMPKENTHSITLSIETFGMETKRLKFSTHHKDATSSLEEEQDMNSQPSYSSNNRKAL</sequence>
<dbReference type="Proteomes" id="UP000657918">
    <property type="component" value="Unassembled WGS sequence"/>
</dbReference>
<feature type="region of interest" description="Disordered" evidence="1">
    <location>
        <begin position="193"/>
        <end position="222"/>
    </location>
</feature>